<dbReference type="InterPro" id="IPR012336">
    <property type="entry name" value="Thioredoxin-like_fold"/>
</dbReference>
<accession>D3RZL2</accession>
<evidence type="ECO:0000313" key="9">
    <source>
        <dbReference type="EMBL" id="ADC65925.1"/>
    </source>
</evidence>
<reference evidence="10" key="1">
    <citation type="submission" date="2010-02" db="EMBL/GenBank/DDBJ databases">
        <title>Complete sequence of Ferroglobus placidus DSM 10642.</title>
        <authorList>
            <consortium name="US DOE Joint Genome Institute"/>
            <person name="Lucas S."/>
            <person name="Copeland A."/>
            <person name="Lapidus A."/>
            <person name="Cheng J.-F."/>
            <person name="Bruce D."/>
            <person name="Goodwin L."/>
            <person name="Pitluck S."/>
            <person name="Saunders E."/>
            <person name="Brettin T."/>
            <person name="Detter J.C."/>
            <person name="Han C."/>
            <person name="Tapia R."/>
            <person name="Larimer F."/>
            <person name="Land M."/>
            <person name="Hauser L."/>
            <person name="Kyrpides N."/>
            <person name="Ivanova N."/>
            <person name="Holmes D."/>
            <person name="Lovley D."/>
            <person name="Kyrpides N."/>
            <person name="Anderson I.J."/>
            <person name="Woyke T."/>
        </authorList>
    </citation>
    <scope>NUCLEOTIDE SEQUENCE [LARGE SCALE GENOMIC DNA]</scope>
    <source>
        <strain evidence="10">DSM 10642 / AEDII12DO</strain>
    </source>
</reference>
<keyword evidence="4" id="KW-0813">Transport</keyword>
<evidence type="ECO:0000256" key="7">
    <source>
        <dbReference type="ARBA" id="ARBA00023284"/>
    </source>
</evidence>
<evidence type="ECO:0000256" key="2">
    <source>
        <dbReference type="ARBA" id="ARBA00007787"/>
    </source>
</evidence>
<dbReference type="Gene3D" id="3.40.30.10">
    <property type="entry name" value="Glutaredoxin"/>
    <property type="match status" value="1"/>
</dbReference>
<keyword evidence="5" id="KW-0560">Oxidoreductase</keyword>
<evidence type="ECO:0000256" key="3">
    <source>
        <dbReference type="ARBA" id="ARBA00022729"/>
    </source>
</evidence>
<evidence type="ECO:0000256" key="4">
    <source>
        <dbReference type="ARBA" id="ARBA00022982"/>
    </source>
</evidence>
<protein>
    <submittedName>
        <fullName evidence="9">DSBA oxidoreductase</fullName>
    </submittedName>
</protein>
<keyword evidence="7" id="KW-0676">Redox-active center</keyword>
<dbReference type="STRING" id="589924.Ferp_1782"/>
<reference evidence="9 10" key="2">
    <citation type="journal article" date="2011" name="Stand. Genomic Sci.">
        <title>Complete genome sequence of Ferroglobus placidus AEDII12DO.</title>
        <authorList>
            <person name="Anderson I."/>
            <person name="Risso C."/>
            <person name="Holmes D."/>
            <person name="Lucas S."/>
            <person name="Copeland A."/>
            <person name="Lapidus A."/>
            <person name="Cheng J.F."/>
            <person name="Bruce D."/>
            <person name="Goodwin L."/>
            <person name="Pitluck S."/>
            <person name="Saunders E."/>
            <person name="Brettin T."/>
            <person name="Detter J.C."/>
            <person name="Han C."/>
            <person name="Tapia R."/>
            <person name="Larimer F."/>
            <person name="Land M."/>
            <person name="Hauser L."/>
            <person name="Woyke T."/>
            <person name="Lovley D."/>
            <person name="Kyrpides N."/>
            <person name="Ivanova N."/>
        </authorList>
    </citation>
    <scope>NUCLEOTIDE SEQUENCE [LARGE SCALE GENOMIC DNA]</scope>
    <source>
        <strain evidence="10">DSM 10642 / AEDII12DO</strain>
    </source>
</reference>
<evidence type="ECO:0000313" key="10">
    <source>
        <dbReference type="Proteomes" id="UP000002613"/>
    </source>
</evidence>
<dbReference type="HOGENOM" id="CLU_000288_47_1_2"/>
<evidence type="ECO:0000256" key="5">
    <source>
        <dbReference type="ARBA" id="ARBA00023002"/>
    </source>
</evidence>
<evidence type="ECO:0000256" key="1">
    <source>
        <dbReference type="ARBA" id="ARBA00005791"/>
    </source>
</evidence>
<dbReference type="OrthoDB" id="15256at2157"/>
<dbReference type="eggNOG" id="arCOG02868">
    <property type="taxonomic scope" value="Archaea"/>
</dbReference>
<dbReference type="PROSITE" id="PS51352">
    <property type="entry name" value="THIOREDOXIN_2"/>
    <property type="match status" value="1"/>
</dbReference>
<keyword evidence="6" id="KW-1015">Disulfide bond</keyword>
<dbReference type="InterPro" id="IPR013766">
    <property type="entry name" value="Thioredoxin_domain"/>
</dbReference>
<dbReference type="PaxDb" id="589924-Ferp_1782"/>
<dbReference type="Proteomes" id="UP000002613">
    <property type="component" value="Chromosome"/>
</dbReference>
<organism evidence="9 10">
    <name type="scientific">Ferroglobus placidus (strain DSM 10642 / AEDII12DO)</name>
    <dbReference type="NCBI Taxonomy" id="589924"/>
    <lineage>
        <taxon>Archaea</taxon>
        <taxon>Methanobacteriati</taxon>
        <taxon>Methanobacteriota</taxon>
        <taxon>Archaeoglobi</taxon>
        <taxon>Archaeoglobales</taxon>
        <taxon>Archaeoglobaceae</taxon>
        <taxon>Ferroglobus</taxon>
    </lineage>
</organism>
<comment type="similarity">
    <text evidence="2">Belongs to the glutaredoxin family.</text>
</comment>
<keyword evidence="4" id="KW-0249">Electron transport</keyword>
<dbReference type="RefSeq" id="WP_012966264.1">
    <property type="nucleotide sequence ID" value="NC_013849.1"/>
</dbReference>
<name>D3RZL2_FERPA</name>
<dbReference type="InterPro" id="IPR036249">
    <property type="entry name" value="Thioredoxin-like_sf"/>
</dbReference>
<dbReference type="KEGG" id="fpl:Ferp_1782"/>
<dbReference type="Pfam" id="PF13462">
    <property type="entry name" value="Thioredoxin_4"/>
    <property type="match status" value="1"/>
</dbReference>
<feature type="domain" description="Thioredoxin" evidence="8">
    <location>
        <begin position="79"/>
        <end position="283"/>
    </location>
</feature>
<dbReference type="PANTHER" id="PTHR13887">
    <property type="entry name" value="GLUTATHIONE S-TRANSFERASE KAPPA"/>
    <property type="match status" value="1"/>
</dbReference>
<dbReference type="SUPFAM" id="SSF52833">
    <property type="entry name" value="Thioredoxin-like"/>
    <property type="match status" value="1"/>
</dbReference>
<proteinExistence type="inferred from homology"/>
<keyword evidence="3" id="KW-0732">Signal</keyword>
<keyword evidence="10" id="KW-1185">Reference proteome</keyword>
<gene>
    <name evidence="9" type="ordered locus">Ferp_1782</name>
</gene>
<dbReference type="AlphaFoldDB" id="D3RZL2"/>
<sequence>MDLSGKNLAVLAIIFVLGFAAGYAVNYGSKEKIEKSSLSEIEEKVVNFVNTNLLKPGIEAKIVNVSEEDGFYVFDLEFSKDGNTLGYDSVYVTKDGKYLFIGKFDLSGEVENEKAEKLIDVENEPWKGDPNAKITIVEFSSYDCPFCAKFALETLPKILQNFSVKVVFKDFPIHGEVKAHEAANCAGEQGKYWEYHDVLFQRQEEWRKNESKLLEYAKELGLNVSEFEICLNSDKYREEVLKDKEEGIKLGVRGTPTFFVNGKVVEGAKPYEEFEKILKELEEK</sequence>
<dbReference type="EMBL" id="CP001899">
    <property type="protein sequence ID" value="ADC65925.1"/>
    <property type="molecule type" value="Genomic_DNA"/>
</dbReference>
<dbReference type="GO" id="GO:0016491">
    <property type="term" value="F:oxidoreductase activity"/>
    <property type="evidence" value="ECO:0007669"/>
    <property type="project" value="UniProtKB-KW"/>
</dbReference>
<dbReference type="PANTHER" id="PTHR13887:SF14">
    <property type="entry name" value="DISULFIDE BOND FORMATION PROTEIN D"/>
    <property type="match status" value="1"/>
</dbReference>
<evidence type="ECO:0000256" key="6">
    <source>
        <dbReference type="ARBA" id="ARBA00023157"/>
    </source>
</evidence>
<evidence type="ECO:0000259" key="8">
    <source>
        <dbReference type="PROSITE" id="PS51352"/>
    </source>
</evidence>
<dbReference type="GeneID" id="8779309"/>
<comment type="similarity">
    <text evidence="1">Belongs to the thioredoxin family. DsbA subfamily.</text>
</comment>